<dbReference type="SUPFAM" id="SSF54427">
    <property type="entry name" value="NTF2-like"/>
    <property type="match status" value="1"/>
</dbReference>
<accession>A0A6N8IXC9</accession>
<dbReference type="Proteomes" id="UP000469385">
    <property type="component" value="Unassembled WGS sequence"/>
</dbReference>
<keyword evidence="3" id="KW-1185">Reference proteome</keyword>
<dbReference type="Pfam" id="PF12680">
    <property type="entry name" value="SnoaL_2"/>
    <property type="match status" value="1"/>
</dbReference>
<dbReference type="EMBL" id="WSEL01000007">
    <property type="protein sequence ID" value="MVQ30643.1"/>
    <property type="molecule type" value="Genomic_DNA"/>
</dbReference>
<dbReference type="InterPro" id="IPR032710">
    <property type="entry name" value="NTF2-like_dom_sf"/>
</dbReference>
<comment type="caution">
    <text evidence="2">The sequence shown here is derived from an EMBL/GenBank/DDBJ whole genome shotgun (WGS) entry which is preliminary data.</text>
</comment>
<name>A0A6N8IXC9_9BURK</name>
<dbReference type="InterPro" id="IPR037401">
    <property type="entry name" value="SnoaL-like"/>
</dbReference>
<organism evidence="2 3">
    <name type="scientific">Ramlibacter pinisoli</name>
    <dbReference type="NCBI Taxonomy" id="2682844"/>
    <lineage>
        <taxon>Bacteria</taxon>
        <taxon>Pseudomonadati</taxon>
        <taxon>Pseudomonadota</taxon>
        <taxon>Betaproteobacteria</taxon>
        <taxon>Burkholderiales</taxon>
        <taxon>Comamonadaceae</taxon>
        <taxon>Ramlibacter</taxon>
    </lineage>
</organism>
<dbReference type="AlphaFoldDB" id="A0A6N8IXC9"/>
<reference evidence="2 3" key="1">
    <citation type="submission" date="2019-12" db="EMBL/GenBank/DDBJ databases">
        <authorList>
            <person name="Huq M.A."/>
        </authorList>
    </citation>
    <scope>NUCLEOTIDE SEQUENCE [LARGE SCALE GENOMIC DNA]</scope>
    <source>
        <strain evidence="2 3">MAH-25</strain>
    </source>
</reference>
<evidence type="ECO:0000259" key="1">
    <source>
        <dbReference type="Pfam" id="PF12680"/>
    </source>
</evidence>
<dbReference type="RefSeq" id="WP_157398769.1">
    <property type="nucleotide sequence ID" value="NZ_WSEL01000007.1"/>
</dbReference>
<evidence type="ECO:0000313" key="3">
    <source>
        <dbReference type="Proteomes" id="UP000469385"/>
    </source>
</evidence>
<evidence type="ECO:0000313" key="2">
    <source>
        <dbReference type="EMBL" id="MVQ30643.1"/>
    </source>
</evidence>
<proteinExistence type="predicted"/>
<dbReference type="Gene3D" id="3.10.450.50">
    <property type="match status" value="1"/>
</dbReference>
<gene>
    <name evidence="2" type="ORF">GON04_14360</name>
</gene>
<feature type="domain" description="SnoaL-like" evidence="1">
    <location>
        <begin position="8"/>
        <end position="115"/>
    </location>
</feature>
<protein>
    <submittedName>
        <fullName evidence="2">Nuclear transport factor 2 family protein</fullName>
    </submittedName>
</protein>
<sequence length="163" mass="18747">MDAQRQTIERLYQAFARLDAAAMGDCYAPDASFDDEVFSLRGRREVQGMWTMLCEATRRNAPGDWRLEWSGVQADGANGQAHWEAWYRFSATGRLVHNRIDASFRFAPDGRIAVHRDRFDFWRWSRQALGAPGLLLGWTPLLRRKVRAQAGANLRRHLDRSAP</sequence>